<evidence type="ECO:0000256" key="5">
    <source>
        <dbReference type="ARBA" id="ARBA00022840"/>
    </source>
</evidence>
<dbReference type="FunFam" id="1.10.510.10:FF:000624">
    <property type="entry name" value="Mitogen-activated protein kinase"/>
    <property type="match status" value="1"/>
</dbReference>
<dbReference type="GO" id="GO:0005524">
    <property type="term" value="F:ATP binding"/>
    <property type="evidence" value="ECO:0007669"/>
    <property type="project" value="UniProtKB-UniRule"/>
</dbReference>
<organism evidence="12">
    <name type="scientific">Cacopsylla melanoneura</name>
    <dbReference type="NCBI Taxonomy" id="428564"/>
    <lineage>
        <taxon>Eukaryota</taxon>
        <taxon>Metazoa</taxon>
        <taxon>Ecdysozoa</taxon>
        <taxon>Arthropoda</taxon>
        <taxon>Hexapoda</taxon>
        <taxon>Insecta</taxon>
        <taxon>Pterygota</taxon>
        <taxon>Neoptera</taxon>
        <taxon>Paraneoptera</taxon>
        <taxon>Hemiptera</taxon>
        <taxon>Sternorrhyncha</taxon>
        <taxon>Psylloidea</taxon>
        <taxon>Psyllidae</taxon>
        <taxon>Psyllinae</taxon>
        <taxon>Cacopsylla</taxon>
    </lineage>
</organism>
<comment type="similarity">
    <text evidence="10">Belongs to the protein kinase superfamily. Ser/Thr protein kinase family. MAP kinase subfamily.</text>
</comment>
<keyword evidence="10" id="KW-0460">Magnesium</keyword>
<name>A0A8D9E9H6_9HEMI</name>
<dbReference type="InterPro" id="IPR008271">
    <property type="entry name" value="Ser/Thr_kinase_AS"/>
</dbReference>
<dbReference type="Gene3D" id="1.10.510.10">
    <property type="entry name" value="Transferase(Phosphotransferase) domain 1"/>
    <property type="match status" value="1"/>
</dbReference>
<dbReference type="InterPro" id="IPR050117">
    <property type="entry name" value="MAPK"/>
</dbReference>
<comment type="cofactor">
    <cofactor evidence="10">
        <name>Mg(2+)</name>
        <dbReference type="ChEBI" id="CHEBI:18420"/>
    </cofactor>
</comment>
<dbReference type="EMBL" id="HBUF01493115">
    <property type="protein sequence ID" value="CAG6745377.1"/>
    <property type="molecule type" value="Transcribed_RNA"/>
</dbReference>
<evidence type="ECO:0000256" key="1">
    <source>
        <dbReference type="ARBA" id="ARBA00022527"/>
    </source>
</evidence>
<dbReference type="PANTHER" id="PTHR24055">
    <property type="entry name" value="MITOGEN-ACTIVATED PROTEIN KINASE"/>
    <property type="match status" value="1"/>
</dbReference>
<evidence type="ECO:0000259" key="11">
    <source>
        <dbReference type="PROSITE" id="PS50011"/>
    </source>
</evidence>
<dbReference type="PROSITE" id="PS01351">
    <property type="entry name" value="MAPK"/>
    <property type="match status" value="1"/>
</dbReference>
<evidence type="ECO:0000256" key="4">
    <source>
        <dbReference type="ARBA" id="ARBA00022777"/>
    </source>
</evidence>
<evidence type="ECO:0000256" key="6">
    <source>
        <dbReference type="ARBA" id="ARBA00047592"/>
    </source>
</evidence>
<evidence type="ECO:0000256" key="3">
    <source>
        <dbReference type="ARBA" id="ARBA00022741"/>
    </source>
</evidence>
<keyword evidence="5 8" id="KW-0067">ATP-binding</keyword>
<dbReference type="SMART" id="SM00220">
    <property type="entry name" value="S_TKc"/>
    <property type="match status" value="1"/>
</dbReference>
<evidence type="ECO:0000313" key="12">
    <source>
        <dbReference type="EMBL" id="CAG6745377.1"/>
    </source>
</evidence>
<dbReference type="AlphaFoldDB" id="A0A8D9E9H6"/>
<dbReference type="PROSITE" id="PS50011">
    <property type="entry name" value="PROTEIN_KINASE_DOM"/>
    <property type="match status" value="1"/>
</dbReference>
<proteinExistence type="inferred from homology"/>
<dbReference type="FunFam" id="3.30.200.20:FF:000166">
    <property type="entry name" value="Mitogen-activated protein kinase"/>
    <property type="match status" value="1"/>
</dbReference>
<protein>
    <recommendedName>
        <fullName evidence="10">Mitogen-activated protein kinase</fullName>
        <ecNumber evidence="10">2.7.11.24</ecNumber>
    </recommendedName>
</protein>
<dbReference type="Gene3D" id="3.30.200.20">
    <property type="entry name" value="Phosphorylase Kinase, domain 1"/>
    <property type="match status" value="1"/>
</dbReference>
<feature type="binding site" evidence="8">
    <location>
        <position position="55"/>
    </location>
    <ligand>
        <name>ATP</name>
        <dbReference type="ChEBI" id="CHEBI:30616"/>
    </ligand>
</feature>
<dbReference type="InterPro" id="IPR017441">
    <property type="entry name" value="Protein_kinase_ATP_BS"/>
</dbReference>
<evidence type="ECO:0000256" key="8">
    <source>
        <dbReference type="PROSITE-ProRule" id="PRU10141"/>
    </source>
</evidence>
<dbReference type="Pfam" id="PF00069">
    <property type="entry name" value="Pkinase"/>
    <property type="match status" value="1"/>
</dbReference>
<evidence type="ECO:0000256" key="9">
    <source>
        <dbReference type="RuleBase" id="RU000304"/>
    </source>
</evidence>
<dbReference type="EC" id="2.7.11.24" evidence="10"/>
<sequence length="259" mass="29999">MASNTTSKTVDKVQHNVDGHILADYTIHRRIGKGAYGIVYKAYDKKNKQYIAIKKIFDAFCNKTDAQRTYREILFLKSFQRHPNIITMLDVFKALNNKDLYVIFEYMENDLNKVIKEKILKDVHIRFIMFQLCNGLAYIHACKVMHRDLKPSNILINKSCSIKIADLGLARSLNDRNVCLTEYIATRWYRAPEILISKGQYTHRVDIWSLGCILAEMLQSKPLFPGASTNHQLQLVVNVIRTNPPHADKFYAGFKSKFH</sequence>
<dbReference type="PROSITE" id="PS00107">
    <property type="entry name" value="PROTEIN_KINASE_ATP"/>
    <property type="match status" value="1"/>
</dbReference>
<dbReference type="PROSITE" id="PS00108">
    <property type="entry name" value="PROTEIN_KINASE_ST"/>
    <property type="match status" value="1"/>
</dbReference>
<accession>A0A8D9E9H6</accession>
<dbReference type="InterPro" id="IPR003527">
    <property type="entry name" value="MAP_kinase_CS"/>
</dbReference>
<keyword evidence="3 8" id="KW-0547">Nucleotide-binding</keyword>
<comment type="activity regulation">
    <text evidence="10">Activated by threonine and tyrosine phosphorylation.</text>
</comment>
<dbReference type="PIRSF" id="PIRSF000654">
    <property type="entry name" value="Integrin-linked_kinase"/>
    <property type="match status" value="1"/>
</dbReference>
<reference evidence="12" key="1">
    <citation type="submission" date="2021-05" db="EMBL/GenBank/DDBJ databases">
        <authorList>
            <person name="Alioto T."/>
            <person name="Alioto T."/>
            <person name="Gomez Garrido J."/>
        </authorList>
    </citation>
    <scope>NUCLEOTIDE SEQUENCE</scope>
</reference>
<evidence type="ECO:0000256" key="2">
    <source>
        <dbReference type="ARBA" id="ARBA00022679"/>
    </source>
</evidence>
<keyword evidence="1 9" id="KW-0723">Serine/threonine-protein kinase</keyword>
<keyword evidence="2 10" id="KW-0808">Transferase</keyword>
<dbReference type="SUPFAM" id="SSF56112">
    <property type="entry name" value="Protein kinase-like (PK-like)"/>
    <property type="match status" value="1"/>
</dbReference>
<dbReference type="InterPro" id="IPR011009">
    <property type="entry name" value="Kinase-like_dom_sf"/>
</dbReference>
<feature type="domain" description="Protein kinase" evidence="11">
    <location>
        <begin position="25"/>
        <end position="259"/>
    </location>
</feature>
<comment type="catalytic activity">
    <reaction evidence="7">
        <text>L-seryl-[protein] + ATP = O-phospho-L-seryl-[protein] + ADP + H(+)</text>
        <dbReference type="Rhea" id="RHEA:17989"/>
        <dbReference type="Rhea" id="RHEA-COMP:9863"/>
        <dbReference type="Rhea" id="RHEA-COMP:11604"/>
        <dbReference type="ChEBI" id="CHEBI:15378"/>
        <dbReference type="ChEBI" id="CHEBI:29999"/>
        <dbReference type="ChEBI" id="CHEBI:30616"/>
        <dbReference type="ChEBI" id="CHEBI:83421"/>
        <dbReference type="ChEBI" id="CHEBI:456216"/>
        <dbReference type="EC" id="2.7.11.24"/>
    </reaction>
</comment>
<comment type="catalytic activity">
    <reaction evidence="6 10">
        <text>L-threonyl-[protein] + ATP = O-phospho-L-threonyl-[protein] + ADP + H(+)</text>
        <dbReference type="Rhea" id="RHEA:46608"/>
        <dbReference type="Rhea" id="RHEA-COMP:11060"/>
        <dbReference type="Rhea" id="RHEA-COMP:11605"/>
        <dbReference type="ChEBI" id="CHEBI:15378"/>
        <dbReference type="ChEBI" id="CHEBI:30013"/>
        <dbReference type="ChEBI" id="CHEBI:30616"/>
        <dbReference type="ChEBI" id="CHEBI:61977"/>
        <dbReference type="ChEBI" id="CHEBI:456216"/>
        <dbReference type="EC" id="2.7.11.24"/>
    </reaction>
</comment>
<evidence type="ECO:0000256" key="7">
    <source>
        <dbReference type="ARBA" id="ARBA00048312"/>
    </source>
</evidence>
<dbReference type="GO" id="GO:0004707">
    <property type="term" value="F:MAP kinase activity"/>
    <property type="evidence" value="ECO:0007669"/>
    <property type="project" value="UniProtKB-EC"/>
</dbReference>
<evidence type="ECO:0000256" key="10">
    <source>
        <dbReference type="RuleBase" id="RU361165"/>
    </source>
</evidence>
<keyword evidence="4 10" id="KW-0418">Kinase</keyword>
<dbReference type="InterPro" id="IPR000719">
    <property type="entry name" value="Prot_kinase_dom"/>
</dbReference>